<dbReference type="EMBL" id="JASJQH010000194">
    <property type="protein sequence ID" value="KAK9766063.1"/>
    <property type="molecule type" value="Genomic_DNA"/>
</dbReference>
<evidence type="ECO:0008006" key="3">
    <source>
        <dbReference type="Google" id="ProtNLM"/>
    </source>
</evidence>
<evidence type="ECO:0000313" key="1">
    <source>
        <dbReference type="EMBL" id="KAK9766063.1"/>
    </source>
</evidence>
<evidence type="ECO:0000313" key="2">
    <source>
        <dbReference type="Proteomes" id="UP001479436"/>
    </source>
</evidence>
<organism evidence="1 2">
    <name type="scientific">Basidiobolus ranarum</name>
    <dbReference type="NCBI Taxonomy" id="34480"/>
    <lineage>
        <taxon>Eukaryota</taxon>
        <taxon>Fungi</taxon>
        <taxon>Fungi incertae sedis</taxon>
        <taxon>Zoopagomycota</taxon>
        <taxon>Entomophthoromycotina</taxon>
        <taxon>Basidiobolomycetes</taxon>
        <taxon>Basidiobolales</taxon>
        <taxon>Basidiobolaceae</taxon>
        <taxon>Basidiobolus</taxon>
    </lineage>
</organism>
<reference evidence="1 2" key="1">
    <citation type="submission" date="2023-04" db="EMBL/GenBank/DDBJ databases">
        <title>Genome of Basidiobolus ranarum AG-B5.</title>
        <authorList>
            <person name="Stajich J.E."/>
            <person name="Carter-House D."/>
            <person name="Gryganskyi A."/>
        </authorList>
    </citation>
    <scope>NUCLEOTIDE SEQUENCE [LARGE SCALE GENOMIC DNA]</scope>
    <source>
        <strain evidence="1 2">AG-B5</strain>
    </source>
</reference>
<sequence length="194" mass="22632">MLTQPALINTPCTDVHSNLKAVVPLTTTEKKIKISDTLSLSVSEILENRQKLGSLMFNNHKSTRCLLEVHDQRHKRQSFWIHEFLLTSESLLLSHIFRKSVFAIHPLTADEIICKDVIPVKMVDECGEEYEMIRLEIPCVDTFEPLLRWLYDHNDNDWIKTFTKENFDQVLANVAFMRLNFQAYDVCAQFYEAL</sequence>
<comment type="caution">
    <text evidence="1">The sequence shown here is derived from an EMBL/GenBank/DDBJ whole genome shotgun (WGS) entry which is preliminary data.</text>
</comment>
<dbReference type="Proteomes" id="UP001479436">
    <property type="component" value="Unassembled WGS sequence"/>
</dbReference>
<name>A0ABR2WX18_9FUNG</name>
<proteinExistence type="predicted"/>
<protein>
    <recommendedName>
        <fullName evidence="3">BTB domain-containing protein</fullName>
    </recommendedName>
</protein>
<accession>A0ABR2WX18</accession>
<keyword evidence="2" id="KW-1185">Reference proteome</keyword>
<gene>
    <name evidence="1" type="ORF">K7432_005135</name>
</gene>